<dbReference type="InterPro" id="IPR011701">
    <property type="entry name" value="MFS"/>
</dbReference>
<dbReference type="SUPFAM" id="SSF103473">
    <property type="entry name" value="MFS general substrate transporter"/>
    <property type="match status" value="1"/>
</dbReference>
<dbReference type="Proteomes" id="UP001319921">
    <property type="component" value="Chromosome"/>
</dbReference>
<feature type="transmembrane region" description="Helical" evidence="5">
    <location>
        <begin position="80"/>
        <end position="100"/>
    </location>
</feature>
<organism evidence="7 8">
    <name type="scientific">Saccharolobus caldissimus</name>
    <dbReference type="NCBI Taxonomy" id="1702097"/>
    <lineage>
        <taxon>Archaea</taxon>
        <taxon>Thermoproteota</taxon>
        <taxon>Thermoprotei</taxon>
        <taxon>Sulfolobales</taxon>
        <taxon>Sulfolobaceae</taxon>
        <taxon>Saccharolobus</taxon>
    </lineage>
</organism>
<dbReference type="Pfam" id="PF07690">
    <property type="entry name" value="MFS_1"/>
    <property type="match status" value="1"/>
</dbReference>
<feature type="transmembrane region" description="Helical" evidence="5">
    <location>
        <begin position="48"/>
        <end position="68"/>
    </location>
</feature>
<dbReference type="PANTHER" id="PTHR43528:SF1">
    <property type="entry name" value="ALPHA-KETOGLUTARATE PERMEASE"/>
    <property type="match status" value="1"/>
</dbReference>
<feature type="domain" description="Major facilitator superfamily (MFS) profile" evidence="6">
    <location>
        <begin position="1"/>
        <end position="426"/>
    </location>
</feature>
<feature type="transmembrane region" description="Helical" evidence="5">
    <location>
        <begin position="149"/>
        <end position="173"/>
    </location>
</feature>
<dbReference type="GeneID" id="68865979"/>
<keyword evidence="5" id="KW-0812">Transmembrane</keyword>
<evidence type="ECO:0000256" key="3">
    <source>
        <dbReference type="ARBA" id="ARBA00022475"/>
    </source>
</evidence>
<feature type="transmembrane region" description="Helical" evidence="5">
    <location>
        <begin position="253"/>
        <end position="276"/>
    </location>
</feature>
<evidence type="ECO:0000256" key="5">
    <source>
        <dbReference type="SAM" id="Phobius"/>
    </source>
</evidence>
<dbReference type="KEGG" id="scas:SACC_12390"/>
<dbReference type="Gene3D" id="1.20.1250.20">
    <property type="entry name" value="MFS general substrate transporter like domains"/>
    <property type="match status" value="1"/>
</dbReference>
<dbReference type="EMBL" id="AP025226">
    <property type="protein sequence ID" value="BDB98222.1"/>
    <property type="molecule type" value="Genomic_DNA"/>
</dbReference>
<dbReference type="PROSITE" id="PS50850">
    <property type="entry name" value="MFS"/>
    <property type="match status" value="1"/>
</dbReference>
<dbReference type="RefSeq" id="WP_229572139.1">
    <property type="nucleotide sequence ID" value="NZ_AP025226.1"/>
</dbReference>
<feature type="transmembrane region" description="Helical" evidence="5">
    <location>
        <begin position="338"/>
        <end position="360"/>
    </location>
</feature>
<feature type="transmembrane region" description="Helical" evidence="5">
    <location>
        <begin position="282"/>
        <end position="302"/>
    </location>
</feature>
<keyword evidence="8" id="KW-1185">Reference proteome</keyword>
<dbReference type="GO" id="GO:0005886">
    <property type="term" value="C:plasma membrane"/>
    <property type="evidence" value="ECO:0007669"/>
    <property type="project" value="UniProtKB-SubCell"/>
</dbReference>
<evidence type="ECO:0000259" key="6">
    <source>
        <dbReference type="PROSITE" id="PS50850"/>
    </source>
</evidence>
<keyword evidence="2" id="KW-0813">Transport</keyword>
<keyword evidence="4" id="KW-0769">Symport</keyword>
<keyword evidence="3" id="KW-1003">Cell membrane</keyword>
<dbReference type="InterPro" id="IPR036259">
    <property type="entry name" value="MFS_trans_sf"/>
</dbReference>
<feature type="transmembrane region" description="Helical" evidence="5">
    <location>
        <begin position="314"/>
        <end position="332"/>
    </location>
</feature>
<accession>A0AAQ4CQZ1</accession>
<evidence type="ECO:0000256" key="2">
    <source>
        <dbReference type="ARBA" id="ARBA00022448"/>
    </source>
</evidence>
<evidence type="ECO:0000313" key="7">
    <source>
        <dbReference type="EMBL" id="BDB98222.1"/>
    </source>
</evidence>
<keyword evidence="5" id="KW-1133">Transmembrane helix</keyword>
<evidence type="ECO:0000256" key="4">
    <source>
        <dbReference type="ARBA" id="ARBA00022847"/>
    </source>
</evidence>
<dbReference type="GO" id="GO:0015293">
    <property type="term" value="F:symporter activity"/>
    <property type="evidence" value="ECO:0007669"/>
    <property type="project" value="UniProtKB-KW"/>
</dbReference>
<sequence>MERIFKLVDASKWSSVHYLMFASLAIGYFMWGVISSIAPLIYPSIKSVLFLLTPTFATVAGDLILPVFSDKRLGRKTTFFITMSLYSVGTLLLVLAAILSGFNTNNLAKMPYIILIILGIVLGVFGVEGEVPVMLSYTAEMMPLSYREMILVLSPNFDNIGAMIAALIGYLTYSLSNSFAIELLAISIVAILGIVTAIIIRLLLPESVRWLVVKGNIKRAEIEAERISKNLERVKEEDNIGNKKLGLWGRYTFLALIGLSQYLTYGLMAFVVADYYFSQSEIPFIVFIANLGASISGFFAALLAKNLKTRKFALLSYLGGTISMVPIILLTLNFNIAIFYALLFVNMLFSEFGWAVRTVYEPILMPSNIRAFMIGLIRLVPITAYAISVYLTSSFSLTQYLIFNLILWGIGGASSIVWYFKGIDTNYVPLEKIDVRPQTT</sequence>
<dbReference type="AlphaFoldDB" id="A0AAQ4CQZ1"/>
<comment type="subcellular location">
    <subcellularLocation>
        <location evidence="1">Cell membrane</location>
        <topology evidence="1">Multi-pass membrane protein</topology>
    </subcellularLocation>
</comment>
<feature type="transmembrane region" description="Helical" evidence="5">
    <location>
        <begin position="179"/>
        <end position="204"/>
    </location>
</feature>
<feature type="transmembrane region" description="Helical" evidence="5">
    <location>
        <begin position="112"/>
        <end position="137"/>
    </location>
</feature>
<evidence type="ECO:0000256" key="1">
    <source>
        <dbReference type="ARBA" id="ARBA00004651"/>
    </source>
</evidence>
<dbReference type="InterPro" id="IPR020846">
    <property type="entry name" value="MFS_dom"/>
</dbReference>
<protein>
    <submittedName>
        <fullName evidence="7">MFS transporter</fullName>
    </submittedName>
</protein>
<keyword evidence="5" id="KW-0472">Membrane</keyword>
<dbReference type="InterPro" id="IPR051084">
    <property type="entry name" value="H+-coupled_symporters"/>
</dbReference>
<feature type="transmembrane region" description="Helical" evidence="5">
    <location>
        <begin position="372"/>
        <end position="391"/>
    </location>
</feature>
<evidence type="ECO:0000313" key="8">
    <source>
        <dbReference type="Proteomes" id="UP001319921"/>
    </source>
</evidence>
<dbReference type="PANTHER" id="PTHR43528">
    <property type="entry name" value="ALPHA-KETOGLUTARATE PERMEASE"/>
    <property type="match status" value="1"/>
</dbReference>
<gene>
    <name evidence="7" type="ORF">SACC_12390</name>
</gene>
<feature type="transmembrane region" description="Helical" evidence="5">
    <location>
        <begin position="397"/>
        <end position="420"/>
    </location>
</feature>
<proteinExistence type="predicted"/>
<name>A0AAQ4CQZ1_9CREN</name>
<feature type="transmembrane region" description="Helical" evidence="5">
    <location>
        <begin position="21"/>
        <end position="42"/>
    </location>
</feature>
<reference evidence="7 8" key="1">
    <citation type="journal article" date="2022" name="Microbiol. Resour. Announc.">
        <title>Complete Genome Sequence of the Hyperthermophilic and Acidophilic Archaeon Saccharolobus caldissimus Strain HS-3T.</title>
        <authorList>
            <person name="Sakai H.D."/>
            <person name="Kurosawa N."/>
        </authorList>
    </citation>
    <scope>NUCLEOTIDE SEQUENCE [LARGE SCALE GENOMIC DNA]</scope>
    <source>
        <strain evidence="7 8">JCM32116</strain>
    </source>
</reference>